<reference evidence="2 3" key="1">
    <citation type="journal article" date="2012" name="Stand. Genomic Sci.">
        <title>Complete genome sequencing and analysis of Saprospira grandis str. Lewin, a predatory marine bacterium.</title>
        <authorList>
            <person name="Saw J.H."/>
            <person name="Yuryev A."/>
            <person name="Kanbe M."/>
            <person name="Hou S."/>
            <person name="Young A.G."/>
            <person name="Aizawa S."/>
            <person name="Alam M."/>
        </authorList>
    </citation>
    <scope>NUCLEOTIDE SEQUENCE [LARGE SCALE GENOMIC DNA]</scope>
    <source>
        <strain evidence="2 3">Lewin</strain>
    </source>
</reference>
<proteinExistence type="predicted"/>
<dbReference type="AlphaFoldDB" id="H6L3Z5"/>
<dbReference type="eggNOG" id="COG1054">
    <property type="taxonomic scope" value="Bacteria"/>
</dbReference>
<dbReference type="KEGG" id="sgn:SGRA_1142"/>
<sequence length="65" mass="6946">MWLEIAIGAKKTAPAEGWKAGPPQGGRPKAFEAKRKSLQGRAELRAAIQPDPPAGRGSPKKEKNN</sequence>
<evidence type="ECO:0000256" key="1">
    <source>
        <dbReference type="SAM" id="MobiDB-lite"/>
    </source>
</evidence>
<name>H6L3Z5_SAPGL</name>
<dbReference type="EMBL" id="CP002831">
    <property type="protein sequence ID" value="AFC23877.1"/>
    <property type="molecule type" value="Genomic_DNA"/>
</dbReference>
<dbReference type="Proteomes" id="UP000007519">
    <property type="component" value="Chromosome"/>
</dbReference>
<gene>
    <name evidence="2" type="ordered locus">SGRA_1142</name>
</gene>
<keyword evidence="3" id="KW-1185">Reference proteome</keyword>
<protein>
    <submittedName>
        <fullName evidence="2">Uncharacterized protein</fullName>
    </submittedName>
</protein>
<feature type="region of interest" description="Disordered" evidence="1">
    <location>
        <begin position="1"/>
        <end position="65"/>
    </location>
</feature>
<dbReference type="HOGENOM" id="CLU_2865293_0_0_10"/>
<evidence type="ECO:0000313" key="2">
    <source>
        <dbReference type="EMBL" id="AFC23877.1"/>
    </source>
</evidence>
<evidence type="ECO:0000313" key="3">
    <source>
        <dbReference type="Proteomes" id="UP000007519"/>
    </source>
</evidence>
<organism evidence="2 3">
    <name type="scientific">Saprospira grandis (strain Lewin)</name>
    <dbReference type="NCBI Taxonomy" id="984262"/>
    <lineage>
        <taxon>Bacteria</taxon>
        <taxon>Pseudomonadati</taxon>
        <taxon>Bacteroidota</taxon>
        <taxon>Saprospiria</taxon>
        <taxon>Saprospirales</taxon>
        <taxon>Saprospiraceae</taxon>
        <taxon>Saprospira</taxon>
    </lineage>
</organism>
<accession>H6L3Z5</accession>